<name>W2P4K9_PHYNI</name>
<evidence type="ECO:0000313" key="1">
    <source>
        <dbReference type="EMBL" id="ETM54869.1"/>
    </source>
</evidence>
<dbReference type="AlphaFoldDB" id="W2P4K9"/>
<accession>W2P4K9</accession>
<dbReference type="Proteomes" id="UP000054532">
    <property type="component" value="Unassembled WGS sequence"/>
</dbReference>
<gene>
    <name evidence="1" type="ORF">L914_01849</name>
</gene>
<reference evidence="1" key="1">
    <citation type="submission" date="2013-11" db="EMBL/GenBank/DDBJ databases">
        <title>The Genome Sequence of Phytophthora parasitica IAC_01/95.</title>
        <authorList>
            <consortium name="The Broad Institute Genomics Platform"/>
            <person name="Russ C."/>
            <person name="Tyler B."/>
            <person name="Panabieres F."/>
            <person name="Shan W."/>
            <person name="Tripathy S."/>
            <person name="Grunwald N."/>
            <person name="Machado M."/>
            <person name="Johnson C.S."/>
            <person name="Arredondo F."/>
            <person name="Hong C."/>
            <person name="Coffey M."/>
            <person name="Young S.K."/>
            <person name="Zeng Q."/>
            <person name="Gargeya S."/>
            <person name="Fitzgerald M."/>
            <person name="Abouelleil A."/>
            <person name="Alvarado L."/>
            <person name="Chapman S.B."/>
            <person name="Gainer-Dewar J."/>
            <person name="Goldberg J."/>
            <person name="Griggs A."/>
            <person name="Gujja S."/>
            <person name="Hansen M."/>
            <person name="Howarth C."/>
            <person name="Imamovic A."/>
            <person name="Ireland A."/>
            <person name="Larimer J."/>
            <person name="McCowan C."/>
            <person name="Murphy C."/>
            <person name="Pearson M."/>
            <person name="Poon T.W."/>
            <person name="Priest M."/>
            <person name="Roberts A."/>
            <person name="Saif S."/>
            <person name="Shea T."/>
            <person name="Sykes S."/>
            <person name="Wortman J."/>
            <person name="Nusbaum C."/>
            <person name="Birren B."/>
        </authorList>
    </citation>
    <scope>NUCLEOTIDE SEQUENCE [LARGE SCALE GENOMIC DNA]</scope>
    <source>
        <strain evidence="1">IAC_01/95</strain>
    </source>
</reference>
<sequence length="97" mass="10734">MTVEKSHLPAAMGGSRREAVVAQNLPTIAHSDDVDAGDDVEMAVAPPEFEFIKEPKLTKWSQPASVVFLCDRRQYEANIWERCVATGEAHENVLVII</sequence>
<dbReference type="EMBL" id="KI690881">
    <property type="protein sequence ID" value="ETM54869.1"/>
    <property type="molecule type" value="Genomic_DNA"/>
</dbReference>
<dbReference type="VEuPathDB" id="FungiDB:PPTG_07027"/>
<proteinExistence type="predicted"/>
<organism evidence="1">
    <name type="scientific">Phytophthora nicotianae</name>
    <name type="common">Potato buckeye rot agent</name>
    <name type="synonym">Phytophthora parasitica</name>
    <dbReference type="NCBI Taxonomy" id="4792"/>
    <lineage>
        <taxon>Eukaryota</taxon>
        <taxon>Sar</taxon>
        <taxon>Stramenopiles</taxon>
        <taxon>Oomycota</taxon>
        <taxon>Peronosporomycetes</taxon>
        <taxon>Peronosporales</taxon>
        <taxon>Peronosporaceae</taxon>
        <taxon>Phytophthora</taxon>
    </lineage>
</organism>
<protein>
    <submittedName>
        <fullName evidence="1">Uncharacterized protein</fullName>
    </submittedName>
</protein>